<dbReference type="RefSeq" id="XP_041562385.1">
    <property type="nucleotide sequence ID" value="XM_041696790.1"/>
</dbReference>
<reference evidence="8" key="1">
    <citation type="submission" date="2021-01" db="EMBL/GenBank/DDBJ databases">
        <authorList>
            <consortium name="Aspergillus puulaauensis MK2 genome sequencing consortium"/>
            <person name="Kazuki M."/>
            <person name="Futagami T."/>
        </authorList>
    </citation>
    <scope>NUCLEOTIDE SEQUENCE</scope>
    <source>
        <strain evidence="8">MK2</strain>
    </source>
</reference>
<dbReference type="GO" id="GO:0046961">
    <property type="term" value="F:proton-transporting ATPase activity, rotational mechanism"/>
    <property type="evidence" value="ECO:0007669"/>
    <property type="project" value="InterPro"/>
</dbReference>
<protein>
    <recommendedName>
        <fullName evidence="10">Ankyrin repeat-containing domain protein</fullName>
    </recommendedName>
</protein>
<dbReference type="SUPFAM" id="SSF48403">
    <property type="entry name" value="Ankyrin repeat"/>
    <property type="match status" value="1"/>
</dbReference>
<evidence type="ECO:0000256" key="5">
    <source>
        <dbReference type="ARBA" id="ARBA00022989"/>
    </source>
</evidence>
<comment type="subcellular location">
    <subcellularLocation>
        <location evidence="1">Membrane</location>
        <topology evidence="1">Multi-pass membrane protein</topology>
    </subcellularLocation>
</comment>
<evidence type="ECO:0000313" key="9">
    <source>
        <dbReference type="Proteomes" id="UP000654913"/>
    </source>
</evidence>
<comment type="similarity">
    <text evidence="2">Belongs to the V-ATPase 116 kDa subunit family.</text>
</comment>
<evidence type="ECO:0000313" key="8">
    <source>
        <dbReference type="EMBL" id="BCS30199.1"/>
    </source>
</evidence>
<dbReference type="InterPro" id="IPR002490">
    <property type="entry name" value="V-ATPase_116kDa_su"/>
</dbReference>
<evidence type="ECO:0000256" key="3">
    <source>
        <dbReference type="ARBA" id="ARBA00022448"/>
    </source>
</evidence>
<name>A0A7R7XZ43_9EURO</name>
<evidence type="ECO:0000256" key="2">
    <source>
        <dbReference type="ARBA" id="ARBA00009904"/>
    </source>
</evidence>
<dbReference type="OrthoDB" id="1577640at2759"/>
<dbReference type="KEGG" id="apuu:APUU_80502S"/>
<dbReference type="EMBL" id="AP024450">
    <property type="protein sequence ID" value="BCS30199.1"/>
    <property type="molecule type" value="Genomic_DNA"/>
</dbReference>
<accession>A0A7R7XZ43</accession>
<evidence type="ECO:0000256" key="1">
    <source>
        <dbReference type="ARBA" id="ARBA00004141"/>
    </source>
</evidence>
<keyword evidence="9" id="KW-1185">Reference proteome</keyword>
<keyword evidence="7" id="KW-0472">Membrane</keyword>
<proteinExistence type="inferred from homology"/>
<organism evidence="8 9">
    <name type="scientific">Aspergillus puulaauensis</name>
    <dbReference type="NCBI Taxonomy" id="1220207"/>
    <lineage>
        <taxon>Eukaryota</taxon>
        <taxon>Fungi</taxon>
        <taxon>Dikarya</taxon>
        <taxon>Ascomycota</taxon>
        <taxon>Pezizomycotina</taxon>
        <taxon>Eurotiomycetes</taxon>
        <taxon>Eurotiomycetidae</taxon>
        <taxon>Eurotiales</taxon>
        <taxon>Aspergillaceae</taxon>
        <taxon>Aspergillus</taxon>
    </lineage>
</organism>
<dbReference type="Proteomes" id="UP000654913">
    <property type="component" value="Chromosome 8"/>
</dbReference>
<evidence type="ECO:0008006" key="10">
    <source>
        <dbReference type="Google" id="ProtNLM"/>
    </source>
</evidence>
<dbReference type="Pfam" id="PF01496">
    <property type="entry name" value="V_ATPase_I"/>
    <property type="match status" value="1"/>
</dbReference>
<evidence type="ECO:0000256" key="7">
    <source>
        <dbReference type="ARBA" id="ARBA00023136"/>
    </source>
</evidence>
<keyword evidence="3" id="KW-0813">Transport</keyword>
<keyword evidence="5" id="KW-1133">Transmembrane helix</keyword>
<dbReference type="GeneID" id="64980196"/>
<dbReference type="InterPro" id="IPR036770">
    <property type="entry name" value="Ankyrin_rpt-contain_sf"/>
</dbReference>
<keyword evidence="4" id="KW-0812">Transmembrane</keyword>
<sequence>MWCKRQNTKLHAELTQVTPALGAWVTIIKEEKAIYGALNHFSYKQARRTHIAEAWCPTSSLHFYYLSPVSVLALAAAHGRDNIFQLLYADPTADKADIGVVRGPLIGGNLNIVRTVLDPLPGILPRYDEVYDTTAIIEVAQSRCSEELLRYMLSRKDIDVNHPCDGRDTVLRAAIRSGDMGKFRAVLVHPDLDINQLADYNMTGRGTVLDITLWDHEMGSPEKLPYLKALIARPGMNVNYPGYSYGSTAFGAAALENLTEVMQLLLERDDLDKVPINELDSALGNVEIVRRLLDPALGVTRELIQDAIDGTEAEMLDPFLGGDEYMERAQSVLEILRERIKAIDGFSLLCLYTILFPAYCIMYDR</sequence>
<reference evidence="8" key="2">
    <citation type="submission" date="2021-02" db="EMBL/GenBank/DDBJ databases">
        <title>Aspergillus puulaauensis MK2 genome sequence.</title>
        <authorList>
            <person name="Futagami T."/>
            <person name="Mori K."/>
            <person name="Kadooka C."/>
            <person name="Tanaka T."/>
        </authorList>
    </citation>
    <scope>NUCLEOTIDE SEQUENCE</scope>
    <source>
        <strain evidence="8">MK2</strain>
    </source>
</reference>
<dbReference type="GO" id="GO:0033179">
    <property type="term" value="C:proton-transporting V-type ATPase, V0 domain"/>
    <property type="evidence" value="ECO:0007669"/>
    <property type="project" value="InterPro"/>
</dbReference>
<evidence type="ECO:0000256" key="4">
    <source>
        <dbReference type="ARBA" id="ARBA00022692"/>
    </source>
</evidence>
<keyword evidence="6" id="KW-0406">Ion transport</keyword>
<dbReference type="AlphaFoldDB" id="A0A7R7XZ43"/>
<gene>
    <name evidence="8" type="ORF">APUU_80502S</name>
</gene>
<dbReference type="Gene3D" id="1.25.40.20">
    <property type="entry name" value="Ankyrin repeat-containing domain"/>
    <property type="match status" value="1"/>
</dbReference>
<evidence type="ECO:0000256" key="6">
    <source>
        <dbReference type="ARBA" id="ARBA00023065"/>
    </source>
</evidence>